<keyword evidence="2" id="KW-1185">Reference proteome</keyword>
<protein>
    <submittedName>
        <fullName evidence="1">Uncharacterized protein</fullName>
    </submittedName>
</protein>
<proteinExistence type="predicted"/>
<dbReference type="Proteomes" id="UP001597083">
    <property type="component" value="Unassembled WGS sequence"/>
</dbReference>
<evidence type="ECO:0000313" key="2">
    <source>
        <dbReference type="Proteomes" id="UP001597083"/>
    </source>
</evidence>
<organism evidence="1 2">
    <name type="scientific">Actinomadura adrarensis</name>
    <dbReference type="NCBI Taxonomy" id="1819600"/>
    <lineage>
        <taxon>Bacteria</taxon>
        <taxon>Bacillati</taxon>
        <taxon>Actinomycetota</taxon>
        <taxon>Actinomycetes</taxon>
        <taxon>Streptosporangiales</taxon>
        <taxon>Thermomonosporaceae</taxon>
        <taxon>Actinomadura</taxon>
    </lineage>
</organism>
<dbReference type="EMBL" id="JBHTIR010002479">
    <property type="protein sequence ID" value="MFD0853832.1"/>
    <property type="molecule type" value="Genomic_DNA"/>
</dbReference>
<sequence length="80" mass="9065">MYVILLPDGTLRVPHGVLDDEVIAQGYVEVRPGDPDYDRLRPGAITAEEMESKRATWRAGDEDLLRMFEQYKAATEDQSP</sequence>
<comment type="caution">
    <text evidence="1">The sequence shown here is derived from an EMBL/GenBank/DDBJ whole genome shotgun (WGS) entry which is preliminary data.</text>
</comment>
<accession>A0ABW3CJU0</accession>
<gene>
    <name evidence="1" type="ORF">ACFQ07_16455</name>
</gene>
<name>A0ABW3CJU0_9ACTN</name>
<evidence type="ECO:0000313" key="1">
    <source>
        <dbReference type="EMBL" id="MFD0853832.1"/>
    </source>
</evidence>
<reference evidence="2" key="1">
    <citation type="journal article" date="2019" name="Int. J. Syst. Evol. Microbiol.">
        <title>The Global Catalogue of Microorganisms (GCM) 10K type strain sequencing project: providing services to taxonomists for standard genome sequencing and annotation.</title>
        <authorList>
            <consortium name="The Broad Institute Genomics Platform"/>
            <consortium name="The Broad Institute Genome Sequencing Center for Infectious Disease"/>
            <person name="Wu L."/>
            <person name="Ma J."/>
        </authorList>
    </citation>
    <scope>NUCLEOTIDE SEQUENCE [LARGE SCALE GENOMIC DNA]</scope>
    <source>
        <strain evidence="2">JCM 31696</strain>
    </source>
</reference>